<evidence type="ECO:0000313" key="3">
    <source>
        <dbReference type="Proteomes" id="UP000499080"/>
    </source>
</evidence>
<dbReference type="Proteomes" id="UP000499080">
    <property type="component" value="Unassembled WGS sequence"/>
</dbReference>
<gene>
    <name evidence="2" type="ORF">AVEN_263479_1</name>
</gene>
<comment type="caution">
    <text evidence="2">The sequence shown here is derived from an EMBL/GenBank/DDBJ whole genome shotgun (WGS) entry which is preliminary data.</text>
</comment>
<reference evidence="2 3" key="1">
    <citation type="journal article" date="2019" name="Sci. Rep.">
        <title>Orb-weaving spider Araneus ventricosus genome elucidates the spidroin gene catalogue.</title>
        <authorList>
            <person name="Kono N."/>
            <person name="Nakamura H."/>
            <person name="Ohtoshi R."/>
            <person name="Moran D.A.P."/>
            <person name="Shinohara A."/>
            <person name="Yoshida Y."/>
            <person name="Fujiwara M."/>
            <person name="Mori M."/>
            <person name="Tomita M."/>
            <person name="Arakawa K."/>
        </authorList>
    </citation>
    <scope>NUCLEOTIDE SEQUENCE [LARGE SCALE GENOMIC DNA]</scope>
</reference>
<dbReference type="AlphaFoldDB" id="A0A4Y2EUT3"/>
<proteinExistence type="predicted"/>
<protein>
    <submittedName>
        <fullName evidence="2">Uncharacterized protein</fullName>
    </submittedName>
</protein>
<evidence type="ECO:0000256" key="1">
    <source>
        <dbReference type="SAM" id="MobiDB-lite"/>
    </source>
</evidence>
<dbReference type="OrthoDB" id="6469381at2759"/>
<name>A0A4Y2EUT3_ARAVE</name>
<organism evidence="2 3">
    <name type="scientific">Araneus ventricosus</name>
    <name type="common">Orbweaver spider</name>
    <name type="synonym">Epeira ventricosa</name>
    <dbReference type="NCBI Taxonomy" id="182803"/>
    <lineage>
        <taxon>Eukaryota</taxon>
        <taxon>Metazoa</taxon>
        <taxon>Ecdysozoa</taxon>
        <taxon>Arthropoda</taxon>
        <taxon>Chelicerata</taxon>
        <taxon>Arachnida</taxon>
        <taxon>Araneae</taxon>
        <taxon>Araneomorphae</taxon>
        <taxon>Entelegynae</taxon>
        <taxon>Araneoidea</taxon>
        <taxon>Araneidae</taxon>
        <taxon>Araneus</taxon>
    </lineage>
</organism>
<feature type="compositionally biased region" description="Acidic residues" evidence="1">
    <location>
        <begin position="98"/>
        <end position="112"/>
    </location>
</feature>
<evidence type="ECO:0000313" key="2">
    <source>
        <dbReference type="EMBL" id="GBM32983.1"/>
    </source>
</evidence>
<sequence>MHIGKIFSVQKDFFSADQKSRPKKQTKNPFCSASRDAFSRPSPIVQIPATHSSTLDRDWQTVSGGLSTCTFNEFVDTDENLITAHLREIRDISPETNGAEEDEEEDNADEEDAAKVPTTGTVALEALENLRHYFQFNSGSEGTFSRLVELEMTIFENSRELKQSSNVNYFVRD</sequence>
<feature type="region of interest" description="Disordered" evidence="1">
    <location>
        <begin position="88"/>
        <end position="114"/>
    </location>
</feature>
<dbReference type="EMBL" id="BGPR01000722">
    <property type="protein sequence ID" value="GBM32983.1"/>
    <property type="molecule type" value="Genomic_DNA"/>
</dbReference>
<keyword evidence="3" id="KW-1185">Reference proteome</keyword>
<accession>A0A4Y2EUT3</accession>